<evidence type="ECO:0000256" key="1">
    <source>
        <dbReference type="ARBA" id="ARBA00022692"/>
    </source>
</evidence>
<dbReference type="Pfam" id="PF04145">
    <property type="entry name" value="Ctr"/>
    <property type="match status" value="2"/>
</dbReference>
<evidence type="ECO:0000256" key="2">
    <source>
        <dbReference type="ARBA" id="ARBA00022989"/>
    </source>
</evidence>
<dbReference type="Proteomes" id="UP000035642">
    <property type="component" value="Unassembled WGS sequence"/>
</dbReference>
<dbReference type="PANTHER" id="PTHR12483:SF30">
    <property type="entry name" value="COPPER TRANSPORT PROTEIN"/>
    <property type="match status" value="1"/>
</dbReference>
<dbReference type="GO" id="GO:0016020">
    <property type="term" value="C:membrane"/>
    <property type="evidence" value="ECO:0007669"/>
    <property type="project" value="UniProtKB-SubCell"/>
</dbReference>
<keyword evidence="2 4" id="KW-1133">Transmembrane helix</keyword>
<dbReference type="PANTHER" id="PTHR12483">
    <property type="entry name" value="SOLUTE CARRIER FAMILY 31 COPPER TRANSPORTERS"/>
    <property type="match status" value="1"/>
</dbReference>
<evidence type="ECO:0000256" key="3">
    <source>
        <dbReference type="ARBA" id="ARBA00023136"/>
    </source>
</evidence>
<dbReference type="InterPro" id="IPR007274">
    <property type="entry name" value="Cop_transporter"/>
</dbReference>
<dbReference type="GO" id="GO:0005375">
    <property type="term" value="F:copper ion transmembrane transporter activity"/>
    <property type="evidence" value="ECO:0007669"/>
    <property type="project" value="UniProtKB-UniRule"/>
</dbReference>
<keyword evidence="3 4" id="KW-0472">Membrane</keyword>
<evidence type="ECO:0000256" key="4">
    <source>
        <dbReference type="RuleBase" id="RU367022"/>
    </source>
</evidence>
<keyword evidence="4" id="KW-0813">Transport</keyword>
<dbReference type="AlphaFoldDB" id="A0A0K0CUX1"/>
<protein>
    <recommendedName>
        <fullName evidence="4">Copper transport protein</fullName>
    </recommendedName>
</protein>
<sequence>MDHDHNHHHADQSSTNTPLIGGSASFHHSMDSNGLHGSAHPMAFHFGNIETILFNFWKTSNTGIVLSCVIVIAMCFIMELVRFLRAYRSAKKPSVMKERIRLEVTVSSFVLFDAVLHFAQLALSYLLMMTFMTFNVWICGAVLIGEVGSRLLFTILFPYLEFGAFPNAC</sequence>
<evidence type="ECO:0000313" key="6">
    <source>
        <dbReference type="WBParaSite" id="ACAC_0000106201-mRNA-1"/>
    </source>
</evidence>
<comment type="similarity">
    <text evidence="4">Belongs to the copper transporter (Ctr) (TC 1.A.56) family. SLC31A subfamily.</text>
</comment>
<accession>A0A0K0CUX1</accession>
<keyword evidence="4" id="KW-0406">Ion transport</keyword>
<keyword evidence="4" id="KW-0187">Copper transport</keyword>
<feature type="transmembrane region" description="Helical" evidence="4">
    <location>
        <begin position="125"/>
        <end position="144"/>
    </location>
</feature>
<reference evidence="5" key="1">
    <citation type="submission" date="2012-09" db="EMBL/GenBank/DDBJ databases">
        <authorList>
            <person name="Martin A.A."/>
        </authorList>
    </citation>
    <scope>NUCLEOTIDE SEQUENCE</scope>
</reference>
<dbReference type="WBParaSite" id="ACAC_0000106201-mRNA-1">
    <property type="protein sequence ID" value="ACAC_0000106201-mRNA-1"/>
    <property type="gene ID" value="ACAC_0000106201"/>
</dbReference>
<keyword evidence="1 4" id="KW-0812">Transmembrane</keyword>
<organism evidence="5 6">
    <name type="scientific">Angiostrongylus cantonensis</name>
    <name type="common">Rat lungworm</name>
    <dbReference type="NCBI Taxonomy" id="6313"/>
    <lineage>
        <taxon>Eukaryota</taxon>
        <taxon>Metazoa</taxon>
        <taxon>Ecdysozoa</taxon>
        <taxon>Nematoda</taxon>
        <taxon>Chromadorea</taxon>
        <taxon>Rhabditida</taxon>
        <taxon>Rhabditina</taxon>
        <taxon>Rhabditomorpha</taxon>
        <taxon>Strongyloidea</taxon>
        <taxon>Metastrongylidae</taxon>
        <taxon>Angiostrongylus</taxon>
    </lineage>
</organism>
<reference evidence="6" key="2">
    <citation type="submission" date="2017-02" db="UniProtKB">
        <authorList>
            <consortium name="WormBaseParasite"/>
        </authorList>
    </citation>
    <scope>IDENTIFICATION</scope>
</reference>
<keyword evidence="5" id="KW-1185">Reference proteome</keyword>
<keyword evidence="4" id="KW-0186">Copper</keyword>
<proteinExistence type="inferred from homology"/>
<feature type="transmembrane region" description="Helical" evidence="4">
    <location>
        <begin position="63"/>
        <end position="81"/>
    </location>
</feature>
<name>A0A0K0CUX1_ANGCA</name>
<feature type="transmembrane region" description="Helical" evidence="4">
    <location>
        <begin position="102"/>
        <end position="119"/>
    </location>
</feature>
<evidence type="ECO:0000313" key="5">
    <source>
        <dbReference type="Proteomes" id="UP000035642"/>
    </source>
</evidence>
<comment type="subcellular location">
    <subcellularLocation>
        <location evidence="4">Membrane</location>
        <topology evidence="4">Multi-pass membrane protein</topology>
    </subcellularLocation>
</comment>